<dbReference type="SMART" id="SM00181">
    <property type="entry name" value="EGF"/>
    <property type="match status" value="9"/>
</dbReference>
<protein>
    <recommendedName>
        <fullName evidence="3">EGF-like domain-containing protein</fullName>
    </recommendedName>
</protein>
<evidence type="ECO:0000313" key="5">
    <source>
        <dbReference type="Proteomes" id="UP001497623"/>
    </source>
</evidence>
<dbReference type="SUPFAM" id="SSF90148">
    <property type="entry name" value="DPY module"/>
    <property type="match status" value="1"/>
</dbReference>
<name>A0AAV2RGX3_MEGNR</name>
<feature type="signal peptide" evidence="2">
    <location>
        <begin position="1"/>
        <end position="24"/>
    </location>
</feature>
<sequence>MNNFNKMLELLVLLLSVSTPLIHAGPACTAQSCNTVQLSNPCIPSPCGPNTWCEVSPRHDNVAQCRCLDGFFPDEHTIRGCKPQCSRDDECPNDYRCQRTKCVRVCGPGACGINAICDADDHQSKCSCQRGYIGDPYRFCRRNMTSLPQVNDEYREPREDPCQPSPCGVNAQCRTHATSQRAICYCPHGYHGNPMQRCTRGECIESSECPRHLACQRMQCVNPCDIPNICGRGAECNTINHVPTCSCPHGFTGDPLTSCRRFDPKELCAPTPCGAHTSCKVENDRAVCSCLDGYIGNPLSACRPECVRHSDCPSRMACSANRCVNPCKDACGPDSYCDVRDDRAVCSCPMHYKGDPKLGCYPECLQHTDCPSFQACYQLECVDPCVGSCGTGAICRVENHYPICSCPKGYTGHPFDHCRPFTDADLCTPNPCGTNGVCKPGFDKNGERCPICSCPRGYIGNPLISCQRGDCETDSHCPRHQACHQYTCQDPCYHLGKSVCGMNANCLVRNQRPVCSCPRGYTGDARRECYRRGRNLSTHSIATTPQYRDIFFPAQTTMQPEVDITYSYVPAQTTNYVPVQTTIQSDGDITYSIVPDQTSIESDEDITTPPQTTIPRYIQPFVQPQ</sequence>
<keyword evidence="1" id="KW-0245">EGF-like domain</keyword>
<evidence type="ECO:0000259" key="3">
    <source>
        <dbReference type="PROSITE" id="PS50026"/>
    </source>
</evidence>
<accession>A0AAV2RGX3</accession>
<dbReference type="InterPro" id="IPR000742">
    <property type="entry name" value="EGF"/>
</dbReference>
<feature type="domain" description="EGF-like" evidence="3">
    <location>
        <begin position="158"/>
        <end position="199"/>
    </location>
</feature>
<keyword evidence="2" id="KW-0732">Signal</keyword>
<dbReference type="Proteomes" id="UP001497623">
    <property type="component" value="Unassembled WGS sequence"/>
</dbReference>
<feature type="disulfide bond" evidence="1">
    <location>
        <begin position="167"/>
        <end position="184"/>
    </location>
</feature>
<feature type="domain" description="EGF-like" evidence="3">
    <location>
        <begin position="221"/>
        <end position="260"/>
    </location>
</feature>
<evidence type="ECO:0000313" key="4">
    <source>
        <dbReference type="EMBL" id="CAL4123349.1"/>
    </source>
</evidence>
<feature type="disulfide bond" evidence="1">
    <location>
        <begin position="385"/>
        <end position="395"/>
    </location>
</feature>
<dbReference type="Pfam" id="PF21164">
    <property type="entry name" value="Dumpy_DPY"/>
    <property type="match status" value="2"/>
</dbReference>
<evidence type="ECO:0000256" key="2">
    <source>
        <dbReference type="SAM" id="SignalP"/>
    </source>
</evidence>
<comment type="caution">
    <text evidence="4">The sequence shown here is derived from an EMBL/GenBank/DDBJ whole genome shotgun (WGS) entry which is preliminary data.</text>
</comment>
<dbReference type="PROSITE" id="PS01186">
    <property type="entry name" value="EGF_2"/>
    <property type="match status" value="7"/>
</dbReference>
<evidence type="ECO:0000256" key="1">
    <source>
        <dbReference type="PROSITE-ProRule" id="PRU00076"/>
    </source>
</evidence>
<feature type="chain" id="PRO_5043729958" description="EGF-like domain-containing protein" evidence="2">
    <location>
        <begin position="25"/>
        <end position="625"/>
    </location>
</feature>
<feature type="domain" description="EGF-like" evidence="3">
    <location>
        <begin position="423"/>
        <end position="467"/>
    </location>
</feature>
<dbReference type="EMBL" id="CAXKWB010021688">
    <property type="protein sequence ID" value="CAL4123349.1"/>
    <property type="molecule type" value="Genomic_DNA"/>
</dbReference>
<feature type="domain" description="EGF-like" evidence="3">
    <location>
        <begin position="382"/>
        <end position="419"/>
    </location>
</feature>
<dbReference type="PROSITE" id="PS50026">
    <property type="entry name" value="EGF_3"/>
    <property type="match status" value="4"/>
</dbReference>
<proteinExistence type="predicted"/>
<keyword evidence="5" id="KW-1185">Reference proteome</keyword>
<dbReference type="InterPro" id="IPR048407">
    <property type="entry name" value="Dumpy_DPY"/>
</dbReference>
<comment type="caution">
    <text evidence="1">Lacks conserved residue(s) required for the propagation of feature annotation.</text>
</comment>
<reference evidence="4 5" key="1">
    <citation type="submission" date="2024-05" db="EMBL/GenBank/DDBJ databases">
        <authorList>
            <person name="Wallberg A."/>
        </authorList>
    </citation>
    <scope>NUCLEOTIDE SEQUENCE [LARGE SCALE GENOMIC DNA]</scope>
</reference>
<dbReference type="PROSITE" id="PS51257">
    <property type="entry name" value="PROKAR_LIPOPROTEIN"/>
    <property type="match status" value="1"/>
</dbReference>
<dbReference type="PANTHER" id="PTHR22963">
    <property type="entry name" value="ENDOGLIN-RELATED"/>
    <property type="match status" value="1"/>
</dbReference>
<organism evidence="4 5">
    <name type="scientific">Meganyctiphanes norvegica</name>
    <name type="common">Northern krill</name>
    <name type="synonym">Thysanopoda norvegica</name>
    <dbReference type="NCBI Taxonomy" id="48144"/>
    <lineage>
        <taxon>Eukaryota</taxon>
        <taxon>Metazoa</taxon>
        <taxon>Ecdysozoa</taxon>
        <taxon>Arthropoda</taxon>
        <taxon>Crustacea</taxon>
        <taxon>Multicrustacea</taxon>
        <taxon>Malacostraca</taxon>
        <taxon>Eumalacostraca</taxon>
        <taxon>Eucarida</taxon>
        <taxon>Euphausiacea</taxon>
        <taxon>Euphausiidae</taxon>
        <taxon>Meganyctiphanes</taxon>
    </lineage>
</organism>
<keyword evidence="1" id="KW-1015">Disulfide bond</keyword>
<dbReference type="PANTHER" id="PTHR22963:SF38">
    <property type="entry name" value="LP13770P"/>
    <property type="match status" value="1"/>
</dbReference>
<dbReference type="AlphaFoldDB" id="A0AAV2RGX3"/>
<gene>
    <name evidence="4" type="ORF">MNOR_LOCUS24015</name>
</gene>